<feature type="transmembrane region" description="Helical" evidence="2">
    <location>
        <begin position="81"/>
        <end position="102"/>
    </location>
</feature>
<dbReference type="AlphaFoldDB" id="A0A164NJ95"/>
<keyword evidence="4" id="KW-1185">Reference proteome</keyword>
<dbReference type="EMBL" id="LRGB01002849">
    <property type="protein sequence ID" value="KZS06004.1"/>
    <property type="molecule type" value="Genomic_DNA"/>
</dbReference>
<feature type="compositionally biased region" description="Pro residues" evidence="1">
    <location>
        <begin position="30"/>
        <end position="57"/>
    </location>
</feature>
<organism evidence="3 4">
    <name type="scientific">Daphnia magna</name>
    <dbReference type="NCBI Taxonomy" id="35525"/>
    <lineage>
        <taxon>Eukaryota</taxon>
        <taxon>Metazoa</taxon>
        <taxon>Ecdysozoa</taxon>
        <taxon>Arthropoda</taxon>
        <taxon>Crustacea</taxon>
        <taxon>Branchiopoda</taxon>
        <taxon>Diplostraca</taxon>
        <taxon>Cladocera</taxon>
        <taxon>Anomopoda</taxon>
        <taxon>Daphniidae</taxon>
        <taxon>Daphnia</taxon>
    </lineage>
</organism>
<protein>
    <submittedName>
        <fullName evidence="3">Uncharacterized protein</fullName>
    </submittedName>
</protein>
<proteinExistence type="predicted"/>
<evidence type="ECO:0000256" key="2">
    <source>
        <dbReference type="SAM" id="Phobius"/>
    </source>
</evidence>
<sequence length="176" mass="18666">MLAAYSVFFSRNCSAVSLMGNPSPSVSSQWPPPPPPPPPPLPDTSPWPPPAPAPPPANRRDRIGRGSRYKNAKGIGKPSPLLVVFLAPTPAAMLAFTLRVFGLTAGGRLTISGFFFFTIFVCVVACVVVCVVVCVVFGDDGAGGLSARRTEDATVLDDAAMSMRHLKKRAKTKEDE</sequence>
<accession>A0A164NJ95</accession>
<reference evidence="3 4" key="1">
    <citation type="submission" date="2016-03" db="EMBL/GenBank/DDBJ databases">
        <title>EvidentialGene: Evidence-directed Construction of Genes on Genomes.</title>
        <authorList>
            <person name="Gilbert D.G."/>
            <person name="Choi J.-H."/>
            <person name="Mockaitis K."/>
            <person name="Colbourne J."/>
            <person name="Pfrender M."/>
        </authorList>
    </citation>
    <scope>NUCLEOTIDE SEQUENCE [LARGE SCALE GENOMIC DNA]</scope>
    <source>
        <strain evidence="3 4">Xinb3</strain>
        <tissue evidence="3">Complete organism</tissue>
    </source>
</reference>
<gene>
    <name evidence="3" type="ORF">APZ42_030500</name>
</gene>
<comment type="caution">
    <text evidence="3">The sequence shown here is derived from an EMBL/GenBank/DDBJ whole genome shotgun (WGS) entry which is preliminary data.</text>
</comment>
<feature type="region of interest" description="Disordered" evidence="1">
    <location>
        <begin position="20"/>
        <end position="72"/>
    </location>
</feature>
<evidence type="ECO:0000256" key="1">
    <source>
        <dbReference type="SAM" id="MobiDB-lite"/>
    </source>
</evidence>
<feature type="transmembrane region" description="Helical" evidence="2">
    <location>
        <begin position="114"/>
        <end position="138"/>
    </location>
</feature>
<keyword evidence="2" id="KW-0472">Membrane</keyword>
<keyword evidence="2" id="KW-1133">Transmembrane helix</keyword>
<keyword evidence="2" id="KW-0812">Transmembrane</keyword>
<evidence type="ECO:0000313" key="4">
    <source>
        <dbReference type="Proteomes" id="UP000076858"/>
    </source>
</evidence>
<dbReference type="Proteomes" id="UP000076858">
    <property type="component" value="Unassembled WGS sequence"/>
</dbReference>
<name>A0A164NJ95_9CRUS</name>
<evidence type="ECO:0000313" key="3">
    <source>
        <dbReference type="EMBL" id="KZS06004.1"/>
    </source>
</evidence>